<evidence type="ECO:0000313" key="2">
    <source>
        <dbReference type="EMBL" id="KAH0882707.1"/>
    </source>
</evidence>
<keyword evidence="1" id="KW-0812">Transmembrane</keyword>
<protein>
    <submittedName>
        <fullName evidence="2">Uncharacterized protein</fullName>
    </submittedName>
</protein>
<accession>A0ABQ7ZR43</accession>
<comment type="caution">
    <text evidence="2">The sequence shown here is derived from an EMBL/GenBank/DDBJ whole genome shotgun (WGS) entry which is preliminary data.</text>
</comment>
<organism evidence="2 3">
    <name type="scientific">Brassica napus</name>
    <name type="common">Rape</name>
    <dbReference type="NCBI Taxonomy" id="3708"/>
    <lineage>
        <taxon>Eukaryota</taxon>
        <taxon>Viridiplantae</taxon>
        <taxon>Streptophyta</taxon>
        <taxon>Embryophyta</taxon>
        <taxon>Tracheophyta</taxon>
        <taxon>Spermatophyta</taxon>
        <taxon>Magnoliopsida</taxon>
        <taxon>eudicotyledons</taxon>
        <taxon>Gunneridae</taxon>
        <taxon>Pentapetalae</taxon>
        <taxon>rosids</taxon>
        <taxon>malvids</taxon>
        <taxon>Brassicales</taxon>
        <taxon>Brassicaceae</taxon>
        <taxon>Brassiceae</taxon>
        <taxon>Brassica</taxon>
    </lineage>
</organism>
<sequence>MEPLELTSRIFSLVNSSKPELLLCFGLSSILLLVTYLHTYLYLDDSATVELRRGKHFSLSFRMSQYREDMREENMVKGEKLEREDGKTRGLKPFRRAASQTLGGLTTGPSRPHSCSSHPSSACTIPPTLHALITLLPSQFYSSRTCTYLTRVDVLSRVRDDHSWSGMVKAVFSKLGRRKLRERKKTSSFCSHLLLFSA</sequence>
<dbReference type="EMBL" id="JAGKQM010000014">
    <property type="protein sequence ID" value="KAH0882707.1"/>
    <property type="molecule type" value="Genomic_DNA"/>
</dbReference>
<evidence type="ECO:0000313" key="3">
    <source>
        <dbReference type="Proteomes" id="UP000824890"/>
    </source>
</evidence>
<keyword evidence="1" id="KW-1133">Transmembrane helix</keyword>
<reference evidence="2 3" key="1">
    <citation type="submission" date="2021-05" db="EMBL/GenBank/DDBJ databases">
        <title>Genome Assembly of Synthetic Allotetraploid Brassica napus Reveals Homoeologous Exchanges between Subgenomes.</title>
        <authorList>
            <person name="Davis J.T."/>
        </authorList>
    </citation>
    <scope>NUCLEOTIDE SEQUENCE [LARGE SCALE GENOMIC DNA]</scope>
    <source>
        <strain evidence="3">cv. Da-Ae</strain>
        <tissue evidence="2">Seedling</tissue>
    </source>
</reference>
<name>A0ABQ7ZR43_BRANA</name>
<keyword evidence="1" id="KW-0472">Membrane</keyword>
<proteinExistence type="predicted"/>
<keyword evidence="3" id="KW-1185">Reference proteome</keyword>
<gene>
    <name evidence="2" type="ORF">HID58_058803</name>
</gene>
<feature type="transmembrane region" description="Helical" evidence="1">
    <location>
        <begin position="21"/>
        <end position="43"/>
    </location>
</feature>
<dbReference type="Proteomes" id="UP000824890">
    <property type="component" value="Unassembled WGS sequence"/>
</dbReference>
<evidence type="ECO:0000256" key="1">
    <source>
        <dbReference type="SAM" id="Phobius"/>
    </source>
</evidence>